<comment type="cofactor">
    <cofactor evidence="1">
        <name>Fe(2+)</name>
        <dbReference type="ChEBI" id="CHEBI:29033"/>
    </cofactor>
</comment>
<keyword evidence="3" id="KW-0479">Metal-binding</keyword>
<evidence type="ECO:0000256" key="5">
    <source>
        <dbReference type="ARBA" id="ARBA00022964"/>
    </source>
</evidence>
<dbReference type="InterPro" id="IPR001279">
    <property type="entry name" value="Metallo-B-lactamas"/>
</dbReference>
<protein>
    <submittedName>
        <fullName evidence="10">Zn-dependent hydrolase</fullName>
    </submittedName>
</protein>
<dbReference type="SUPFAM" id="SSF56281">
    <property type="entry name" value="Metallo-hydrolase/oxidoreductase"/>
    <property type="match status" value="1"/>
</dbReference>
<evidence type="ECO:0000256" key="8">
    <source>
        <dbReference type="ARBA" id="ARBA00023004"/>
    </source>
</evidence>
<dbReference type="GO" id="GO:0050313">
    <property type="term" value="F:sulfur dioxygenase activity"/>
    <property type="evidence" value="ECO:0007669"/>
    <property type="project" value="InterPro"/>
</dbReference>
<proteinExistence type="inferred from homology"/>
<dbReference type="EMBL" id="JHQK01000004">
    <property type="protein sequence ID" value="KHN67508.1"/>
    <property type="molecule type" value="Genomic_DNA"/>
</dbReference>
<dbReference type="PANTHER" id="PTHR43084">
    <property type="entry name" value="PERSULFIDE DIOXYGENASE ETHE1"/>
    <property type="match status" value="1"/>
</dbReference>
<comment type="similarity">
    <text evidence="2">Belongs to the metallo-beta-lactamase superfamily. Glyoxalase II family.</text>
</comment>
<dbReference type="PANTHER" id="PTHR43084:SF1">
    <property type="entry name" value="PERSULFIDE DIOXYGENASE ETHE1, MITOCHONDRIAL"/>
    <property type="match status" value="1"/>
</dbReference>
<evidence type="ECO:0000256" key="7">
    <source>
        <dbReference type="ARBA" id="ARBA00023002"/>
    </source>
</evidence>
<evidence type="ECO:0000256" key="2">
    <source>
        <dbReference type="ARBA" id="ARBA00006759"/>
    </source>
</evidence>
<keyword evidence="7" id="KW-0560">Oxidoreductase</keyword>
<evidence type="ECO:0000256" key="1">
    <source>
        <dbReference type="ARBA" id="ARBA00001954"/>
    </source>
</evidence>
<dbReference type="SMART" id="SM00849">
    <property type="entry name" value="Lactamase_B"/>
    <property type="match status" value="1"/>
</dbReference>
<dbReference type="AlphaFoldDB" id="A0A0B2UDQ0"/>
<feature type="domain" description="Metallo-beta-lactamase" evidence="9">
    <location>
        <begin position="12"/>
        <end position="171"/>
    </location>
</feature>
<dbReference type="InterPro" id="IPR036866">
    <property type="entry name" value="RibonucZ/Hydroxyglut_hydro"/>
</dbReference>
<dbReference type="GO" id="GO:0006749">
    <property type="term" value="P:glutathione metabolic process"/>
    <property type="evidence" value="ECO:0007669"/>
    <property type="project" value="InterPro"/>
</dbReference>
<keyword evidence="8" id="KW-0408">Iron</keyword>
<reference evidence="10 11" key="1">
    <citation type="submission" date="2014-03" db="EMBL/GenBank/DDBJ databases">
        <title>Genome sequence of the diesel-degrader and plant-growth promoter Acinetobacter oleivorans PF-1 isolated from the roots of poplar tree.</title>
        <authorList>
            <person name="Gkorezis P."/>
            <person name="van Hamme J."/>
            <person name="Rineau F."/>
            <person name="Vangronsveld J."/>
            <person name="Francetti A."/>
        </authorList>
    </citation>
    <scope>NUCLEOTIDE SEQUENCE [LARGE SCALE GENOMIC DNA]</scope>
    <source>
        <strain evidence="10 11">PF1</strain>
    </source>
</reference>
<dbReference type="GO" id="GO:0046872">
    <property type="term" value="F:metal ion binding"/>
    <property type="evidence" value="ECO:0007669"/>
    <property type="project" value="UniProtKB-KW"/>
</dbReference>
<keyword evidence="5" id="KW-0223">Dioxygenase</keyword>
<dbReference type="CDD" id="cd07724">
    <property type="entry name" value="POD-like_MBL-fold"/>
    <property type="match status" value="1"/>
</dbReference>
<dbReference type="Gene3D" id="3.60.15.10">
    <property type="entry name" value="Ribonuclease Z/Hydroxyacylglutathione hydrolase-like"/>
    <property type="match status" value="1"/>
</dbReference>
<evidence type="ECO:0000256" key="6">
    <source>
        <dbReference type="ARBA" id="ARBA00022990"/>
    </source>
</evidence>
<accession>A0A0B2UDQ0</accession>
<dbReference type="InterPro" id="IPR044528">
    <property type="entry name" value="POD-like_MBL-fold"/>
</dbReference>
<dbReference type="InterPro" id="IPR051682">
    <property type="entry name" value="Mito_Persulfide_Diox"/>
</dbReference>
<comment type="caution">
    <text evidence="10">The sequence shown here is derived from an EMBL/GenBank/DDBJ whole genome shotgun (WGS) entry which is preliminary data.</text>
</comment>
<keyword evidence="10" id="KW-0378">Hydrolase</keyword>
<evidence type="ECO:0000259" key="9">
    <source>
        <dbReference type="SMART" id="SM00849"/>
    </source>
</evidence>
<dbReference type="GO" id="GO:0016787">
    <property type="term" value="F:hydrolase activity"/>
    <property type="evidence" value="ECO:0007669"/>
    <property type="project" value="UniProtKB-KW"/>
</dbReference>
<evidence type="ECO:0000313" key="10">
    <source>
        <dbReference type="EMBL" id="KHN67508.1"/>
    </source>
</evidence>
<organism evidence="10 11">
    <name type="scientific">Acinetobacter oleivorans</name>
    <dbReference type="NCBI Taxonomy" id="1148157"/>
    <lineage>
        <taxon>Bacteria</taxon>
        <taxon>Pseudomonadati</taxon>
        <taxon>Pseudomonadota</taxon>
        <taxon>Gammaproteobacteria</taxon>
        <taxon>Moraxellales</taxon>
        <taxon>Moraxellaceae</taxon>
        <taxon>Acinetobacter</taxon>
    </lineage>
</organism>
<evidence type="ECO:0000256" key="4">
    <source>
        <dbReference type="ARBA" id="ARBA00022946"/>
    </source>
</evidence>
<sequence>MFFKQFFEQESSTYTYMLACEETLEAVLIDPVASDIKIYAKELEQHQFTLIYTLDTHVHADHITAANLLRERFHCKSVLHRNSGVNCGDILITDGCMLKLGNFSIEARYTPGHTNACTSYLVENMVFTGDALLIDGCGRTDFQAGNAGTLYDSIHKQLFSLPDDTIVYPGHDYKGRLSSTIGNERLRNSRLGQNRSREDFIKLMDDLNLPYPKQIDKALPANQACGSTSQF</sequence>
<dbReference type="FunFam" id="3.60.15.10:FF:000013">
    <property type="entry name" value="Persulfide dioxygenase ETHE1, mitochondrial"/>
    <property type="match status" value="1"/>
</dbReference>
<dbReference type="Pfam" id="PF00753">
    <property type="entry name" value="Lactamase_B"/>
    <property type="match status" value="1"/>
</dbReference>
<name>A0A0B2UDQ0_9GAMM</name>
<keyword evidence="6" id="KW-0007">Acetylation</keyword>
<gene>
    <name evidence="10" type="ORF">DH17_12650</name>
</gene>
<dbReference type="Proteomes" id="UP000031012">
    <property type="component" value="Unassembled WGS sequence"/>
</dbReference>
<keyword evidence="4" id="KW-0809">Transit peptide</keyword>
<evidence type="ECO:0000313" key="11">
    <source>
        <dbReference type="Proteomes" id="UP000031012"/>
    </source>
</evidence>
<dbReference type="GO" id="GO:0070813">
    <property type="term" value="P:hydrogen sulfide metabolic process"/>
    <property type="evidence" value="ECO:0007669"/>
    <property type="project" value="TreeGrafter"/>
</dbReference>
<evidence type="ECO:0000256" key="3">
    <source>
        <dbReference type="ARBA" id="ARBA00022723"/>
    </source>
</evidence>